<accession>A0A938XWS9</accession>
<keyword evidence="3 6" id="KW-0812">Transmembrane</keyword>
<feature type="transmembrane region" description="Helical" evidence="6">
    <location>
        <begin position="192"/>
        <end position="212"/>
    </location>
</feature>
<feature type="transmembrane region" description="Helical" evidence="6">
    <location>
        <begin position="70"/>
        <end position="87"/>
    </location>
</feature>
<evidence type="ECO:0000256" key="5">
    <source>
        <dbReference type="ARBA" id="ARBA00023136"/>
    </source>
</evidence>
<dbReference type="GO" id="GO:0016020">
    <property type="term" value="C:membrane"/>
    <property type="evidence" value="ECO:0007669"/>
    <property type="project" value="UniProtKB-SubCell"/>
</dbReference>
<dbReference type="PANTHER" id="PTHR30238">
    <property type="entry name" value="MEMBRANE BOUND PREDICTED REDOX MODULATOR"/>
    <property type="match status" value="1"/>
</dbReference>
<feature type="transmembrane region" description="Helical" evidence="6">
    <location>
        <begin position="160"/>
        <end position="180"/>
    </location>
</feature>
<comment type="caution">
    <text evidence="7">The sequence shown here is derived from an EMBL/GenBank/DDBJ whole genome shotgun (WGS) entry which is preliminary data.</text>
</comment>
<dbReference type="AlphaFoldDB" id="A0A938XWS9"/>
<evidence type="ECO:0000256" key="1">
    <source>
        <dbReference type="ARBA" id="ARBA00004141"/>
    </source>
</evidence>
<dbReference type="Proteomes" id="UP000717624">
    <property type="component" value="Unassembled WGS sequence"/>
</dbReference>
<gene>
    <name evidence="7" type="ORF">JOD01_000944</name>
</gene>
<dbReference type="InterPro" id="IPR022301">
    <property type="entry name" value="Integral_membrane_YjbE"/>
</dbReference>
<feature type="transmembrane region" description="Helical" evidence="6">
    <location>
        <begin position="6"/>
        <end position="31"/>
    </location>
</feature>
<protein>
    <submittedName>
        <fullName evidence="7">YjbE family integral membrane protein</fullName>
    </submittedName>
</protein>
<keyword evidence="5 6" id="KW-0472">Membrane</keyword>
<comment type="subcellular location">
    <subcellularLocation>
        <location evidence="1">Membrane</location>
        <topology evidence="1">Multi-pass membrane protein</topology>
    </subcellularLocation>
</comment>
<evidence type="ECO:0000256" key="3">
    <source>
        <dbReference type="ARBA" id="ARBA00022692"/>
    </source>
</evidence>
<sequence>MDVSSFLTALLGIVMIDLFLGGDNAIVIGLTARNFPEKRKKQVILWGTLASILVRSLATLLVVWLLNIPYLLAAGGVVLLWIAYQLLTEEHQAEESASANSLLGAIRTIVFADLVMGLDNVLAVAGAAQGSFLLVILGLFISIPIMIFGSTVIMRFMERFPFLIYVGAGIIAWTAGRMIADEPRFAPLFDPAWIHWGFTLFVTAAVLLVGRWQNVRRAARRSSPS</sequence>
<evidence type="ECO:0000256" key="6">
    <source>
        <dbReference type="SAM" id="Phobius"/>
    </source>
</evidence>
<keyword evidence="8" id="KW-1185">Reference proteome</keyword>
<dbReference type="InterPro" id="IPR005496">
    <property type="entry name" value="Integral_membrane_TerC"/>
</dbReference>
<dbReference type="PANTHER" id="PTHR30238:SF4">
    <property type="entry name" value="SLL1022 PROTEIN"/>
    <property type="match status" value="1"/>
</dbReference>
<name>A0A938XWS9_9BACL</name>
<evidence type="ECO:0000256" key="2">
    <source>
        <dbReference type="ARBA" id="ARBA00007511"/>
    </source>
</evidence>
<comment type="similarity">
    <text evidence="2">Belongs to the TerC family.</text>
</comment>
<dbReference type="Pfam" id="PF03741">
    <property type="entry name" value="TerC"/>
    <property type="match status" value="1"/>
</dbReference>
<dbReference type="NCBIfam" id="TIGR03717">
    <property type="entry name" value="R_switched_YjbE"/>
    <property type="match status" value="1"/>
</dbReference>
<organism evidence="7 8">
    <name type="scientific">Brevibacillus fulvus</name>
    <dbReference type="NCBI Taxonomy" id="1125967"/>
    <lineage>
        <taxon>Bacteria</taxon>
        <taxon>Bacillati</taxon>
        <taxon>Bacillota</taxon>
        <taxon>Bacilli</taxon>
        <taxon>Bacillales</taxon>
        <taxon>Paenibacillaceae</taxon>
        <taxon>Brevibacillus</taxon>
    </lineage>
</organism>
<evidence type="ECO:0000313" key="7">
    <source>
        <dbReference type="EMBL" id="MBM7589346.1"/>
    </source>
</evidence>
<evidence type="ECO:0000256" key="4">
    <source>
        <dbReference type="ARBA" id="ARBA00022989"/>
    </source>
</evidence>
<reference evidence="7" key="1">
    <citation type="submission" date="2021-01" db="EMBL/GenBank/DDBJ databases">
        <title>Genomic Encyclopedia of Type Strains, Phase IV (KMG-IV): sequencing the most valuable type-strain genomes for metagenomic binning, comparative biology and taxonomic classification.</title>
        <authorList>
            <person name="Goeker M."/>
        </authorList>
    </citation>
    <scope>NUCLEOTIDE SEQUENCE</scope>
    <source>
        <strain evidence="7">DSM 25523</strain>
    </source>
</reference>
<proteinExistence type="inferred from homology"/>
<evidence type="ECO:0000313" key="8">
    <source>
        <dbReference type="Proteomes" id="UP000717624"/>
    </source>
</evidence>
<keyword evidence="4 6" id="KW-1133">Transmembrane helix</keyword>
<feature type="transmembrane region" description="Helical" evidence="6">
    <location>
        <begin position="130"/>
        <end position="153"/>
    </location>
</feature>
<dbReference type="RefSeq" id="WP_204517072.1">
    <property type="nucleotide sequence ID" value="NZ_BAABIN010000015.1"/>
</dbReference>
<dbReference type="EMBL" id="JAFBEB010000002">
    <property type="protein sequence ID" value="MBM7589346.1"/>
    <property type="molecule type" value="Genomic_DNA"/>
</dbReference>